<name>A0ABW2R455_9BURK</name>
<gene>
    <name evidence="7" type="primary">tolA</name>
    <name evidence="7" type="ORF">ACFQNJ_01550</name>
</gene>
<feature type="compositionally biased region" description="Pro residues" evidence="5">
    <location>
        <begin position="67"/>
        <end position="76"/>
    </location>
</feature>
<dbReference type="RefSeq" id="WP_382253290.1">
    <property type="nucleotide sequence ID" value="NZ_JBHTBX010000001.1"/>
</dbReference>
<evidence type="ECO:0000256" key="1">
    <source>
        <dbReference type="ARBA" id="ARBA00004167"/>
    </source>
</evidence>
<dbReference type="InterPro" id="IPR014161">
    <property type="entry name" value="Tol-Pal_TolA"/>
</dbReference>
<feature type="transmembrane region" description="Helical" evidence="6">
    <location>
        <begin position="20"/>
        <end position="40"/>
    </location>
</feature>
<reference evidence="8" key="1">
    <citation type="journal article" date="2019" name="Int. J. Syst. Evol. Microbiol.">
        <title>The Global Catalogue of Microorganisms (GCM) 10K type strain sequencing project: providing services to taxonomists for standard genome sequencing and annotation.</title>
        <authorList>
            <consortium name="The Broad Institute Genomics Platform"/>
            <consortium name="The Broad Institute Genome Sequencing Center for Infectious Disease"/>
            <person name="Wu L."/>
            <person name="Ma J."/>
        </authorList>
    </citation>
    <scope>NUCLEOTIDE SEQUENCE [LARGE SCALE GENOMIC DNA]</scope>
    <source>
        <strain evidence="8">CCUG 54518</strain>
    </source>
</reference>
<dbReference type="NCBIfam" id="TIGR02794">
    <property type="entry name" value="tolA_full"/>
    <property type="match status" value="1"/>
</dbReference>
<feature type="compositionally biased region" description="Basic and acidic residues" evidence="5">
    <location>
        <begin position="91"/>
        <end position="100"/>
    </location>
</feature>
<dbReference type="EMBL" id="JBHTBX010000001">
    <property type="protein sequence ID" value="MFC7433190.1"/>
    <property type="molecule type" value="Genomic_DNA"/>
</dbReference>
<evidence type="ECO:0000256" key="2">
    <source>
        <dbReference type="ARBA" id="ARBA00022692"/>
    </source>
</evidence>
<dbReference type="Gene3D" id="3.30.1150.10">
    <property type="match status" value="1"/>
</dbReference>
<dbReference type="Proteomes" id="UP001596495">
    <property type="component" value="Unassembled WGS sequence"/>
</dbReference>
<evidence type="ECO:0000313" key="8">
    <source>
        <dbReference type="Proteomes" id="UP001596495"/>
    </source>
</evidence>
<dbReference type="Pfam" id="PF13103">
    <property type="entry name" value="TonB_2"/>
    <property type="match status" value="1"/>
</dbReference>
<feature type="region of interest" description="Disordered" evidence="5">
    <location>
        <begin position="57"/>
        <end position="219"/>
    </location>
</feature>
<organism evidence="7 8">
    <name type="scientific">Hydrogenophaga bisanensis</name>
    <dbReference type="NCBI Taxonomy" id="439611"/>
    <lineage>
        <taxon>Bacteria</taxon>
        <taxon>Pseudomonadati</taxon>
        <taxon>Pseudomonadota</taxon>
        <taxon>Betaproteobacteria</taxon>
        <taxon>Burkholderiales</taxon>
        <taxon>Comamonadaceae</taxon>
        <taxon>Hydrogenophaga</taxon>
    </lineage>
</organism>
<evidence type="ECO:0000256" key="4">
    <source>
        <dbReference type="ARBA" id="ARBA00023136"/>
    </source>
</evidence>
<feature type="compositionally biased region" description="Polar residues" evidence="5">
    <location>
        <begin position="209"/>
        <end position="218"/>
    </location>
</feature>
<proteinExistence type="predicted"/>
<evidence type="ECO:0000256" key="5">
    <source>
        <dbReference type="SAM" id="MobiDB-lite"/>
    </source>
</evidence>
<evidence type="ECO:0000256" key="6">
    <source>
        <dbReference type="SAM" id="Phobius"/>
    </source>
</evidence>
<dbReference type="InterPro" id="IPR006260">
    <property type="entry name" value="TonB/TolA_C"/>
</dbReference>
<keyword evidence="4 6" id="KW-0472">Membrane</keyword>
<feature type="compositionally biased region" description="Basic and acidic residues" evidence="5">
    <location>
        <begin position="111"/>
        <end position="190"/>
    </location>
</feature>
<comment type="caution">
    <text evidence="7">The sequence shown here is derived from an EMBL/GenBank/DDBJ whole genome shotgun (WGS) entry which is preliminary data.</text>
</comment>
<accession>A0ABW2R455</accession>
<keyword evidence="3 6" id="KW-1133">Transmembrane helix</keyword>
<protein>
    <submittedName>
        <fullName evidence="7">Cell envelope integrity protein TolA</fullName>
    </submittedName>
</protein>
<keyword evidence="8" id="KW-1185">Reference proteome</keyword>
<keyword evidence="2 6" id="KW-0812">Transmembrane</keyword>
<comment type="subcellular location">
    <subcellularLocation>
        <location evidence="1">Membrane</location>
        <topology evidence="1">Single-pass membrane protein</topology>
    </subcellularLocation>
</comment>
<dbReference type="SUPFAM" id="SSF74653">
    <property type="entry name" value="TolA/TonB C-terminal domain"/>
    <property type="match status" value="1"/>
</dbReference>
<evidence type="ECO:0000313" key="7">
    <source>
        <dbReference type="EMBL" id="MFC7433190.1"/>
    </source>
</evidence>
<sequence>MNPSVDTIDFKPPQAGRWQGPMGLALVVHALLIAALTWGVSWQQDSIPTFEAELWSATAQQAAPRAVEPPPPPPPEPETKPEPRPQPTPKAEPEPVKKAPDIATEQARKRKEAEEKKAADERAKKAKAEQEKKAKAELEKKEREKRLAEEKKKKEAEQKKLAEQRRKEEAQREARQLAEAQRAAREDQMRRIQGLAGATGGPNATGTALRSSGPSSSYAGRVASAIRPNIIYSEDFPASLRTEVEVRAMTDGTITDRRVVRSSGNRNWDDAALRAIDRTAKLPRDTDGRVPSPIVIVVRPTD</sequence>
<dbReference type="NCBIfam" id="TIGR01352">
    <property type="entry name" value="tonB_Cterm"/>
    <property type="match status" value="1"/>
</dbReference>
<evidence type="ECO:0000256" key="3">
    <source>
        <dbReference type="ARBA" id="ARBA00022989"/>
    </source>
</evidence>